<dbReference type="RefSeq" id="WP_112439549.1">
    <property type="nucleotide sequence ID" value="NZ_CP030073.1"/>
</dbReference>
<organism evidence="2 3">
    <name type="scientific">Streptomyces cadmiisoli</name>
    <dbReference type="NCBI Taxonomy" id="2184053"/>
    <lineage>
        <taxon>Bacteria</taxon>
        <taxon>Bacillati</taxon>
        <taxon>Actinomycetota</taxon>
        <taxon>Actinomycetes</taxon>
        <taxon>Kitasatosporales</taxon>
        <taxon>Streptomycetaceae</taxon>
        <taxon>Streptomyces</taxon>
        <taxon>Streptomyces aurantiacus group</taxon>
    </lineage>
</organism>
<dbReference type="AlphaFoldDB" id="A0A2Z4J2P8"/>
<keyword evidence="3" id="KW-1185">Reference proteome</keyword>
<feature type="signal peptide" evidence="1">
    <location>
        <begin position="1"/>
        <end position="28"/>
    </location>
</feature>
<dbReference type="KEGG" id="scad:DN051_24985"/>
<feature type="chain" id="PRO_5038443877" description="Secreted protein" evidence="1">
    <location>
        <begin position="29"/>
        <end position="232"/>
    </location>
</feature>
<evidence type="ECO:0000313" key="3">
    <source>
        <dbReference type="Proteomes" id="UP000249616"/>
    </source>
</evidence>
<evidence type="ECO:0000313" key="2">
    <source>
        <dbReference type="EMBL" id="AWW39511.1"/>
    </source>
</evidence>
<reference evidence="2 3" key="1">
    <citation type="journal article" date="2019" name="Int. J. Syst. Evol. Microbiol.">
        <title>Streptomyces cadmiisoli sp. nov., a novel actinomycete isolated from cadmium-contaminated soil.</title>
        <authorList>
            <person name="Li K."/>
            <person name="Tang X."/>
            <person name="Zhao J."/>
            <person name="Guo Y."/>
            <person name="Tang Y."/>
            <person name="Gao J."/>
        </authorList>
    </citation>
    <scope>NUCLEOTIDE SEQUENCE [LARGE SCALE GENOMIC DNA]</scope>
    <source>
        <strain evidence="2 3">ZFG47</strain>
    </source>
</reference>
<name>A0A2Z4J2P8_9ACTN</name>
<proteinExistence type="predicted"/>
<protein>
    <recommendedName>
        <fullName evidence="4">Secreted protein</fullName>
    </recommendedName>
</protein>
<accession>A0A2Z4J2P8</accession>
<dbReference type="Proteomes" id="UP000249616">
    <property type="component" value="Chromosome"/>
</dbReference>
<keyword evidence="1" id="KW-0732">Signal</keyword>
<evidence type="ECO:0008006" key="4">
    <source>
        <dbReference type="Google" id="ProtNLM"/>
    </source>
</evidence>
<dbReference type="EMBL" id="CP030073">
    <property type="protein sequence ID" value="AWW39511.1"/>
    <property type="molecule type" value="Genomic_DNA"/>
</dbReference>
<evidence type="ECO:0000256" key="1">
    <source>
        <dbReference type="SAM" id="SignalP"/>
    </source>
</evidence>
<gene>
    <name evidence="2" type="ORF">DN051_24985</name>
</gene>
<sequence>MRALPARRLASGALCAALLVGITGPAAAAADSADERSRTTSADAPLPGADALRTQIGRLRALGVELAPVTDLLNAALGADGTRMSDAEAKRLGRAAKDALAEAAAKAPAIPLTPPASVLGTGVLLVPLPAPAATEPEAEAALRADLVGDLLDALGKAVDGLLAAVTAGDVDAALVSLDDLLKELKALLDALLGGLTPAQTLPSPAPAASEPPAPAVTLPGVTMTQTMLLSTS</sequence>